<dbReference type="EMBL" id="CP029343">
    <property type="protein sequence ID" value="AWL06521.1"/>
    <property type="molecule type" value="Genomic_DNA"/>
</dbReference>
<organism evidence="2 3">
    <name type="scientific">Massilia oculi</name>
    <dbReference type="NCBI Taxonomy" id="945844"/>
    <lineage>
        <taxon>Bacteria</taxon>
        <taxon>Pseudomonadati</taxon>
        <taxon>Pseudomonadota</taxon>
        <taxon>Betaproteobacteria</taxon>
        <taxon>Burkholderiales</taxon>
        <taxon>Oxalobacteraceae</taxon>
        <taxon>Telluria group</taxon>
        <taxon>Massilia</taxon>
    </lineage>
</organism>
<evidence type="ECO:0000313" key="2">
    <source>
        <dbReference type="EMBL" id="AWL06521.1"/>
    </source>
</evidence>
<accession>A0A2S2DMI9</accession>
<protein>
    <recommendedName>
        <fullName evidence="4">Outer membrane protein assembly factor BamC</fullName>
    </recommendedName>
</protein>
<dbReference type="OrthoDB" id="5291099at2"/>
<dbReference type="Gene3D" id="3.30.310.170">
    <property type="entry name" value="Outer membrane protein assembly factor BamC"/>
    <property type="match status" value="1"/>
</dbReference>
<proteinExistence type="predicted"/>
<name>A0A2S2DMI9_9BURK</name>
<evidence type="ECO:0000313" key="3">
    <source>
        <dbReference type="Proteomes" id="UP000245820"/>
    </source>
</evidence>
<dbReference type="AlphaFoldDB" id="A0A2S2DMI9"/>
<dbReference type="Pfam" id="PF06804">
    <property type="entry name" value="Lipoprotein_18"/>
    <property type="match status" value="1"/>
</dbReference>
<sequence>MTKSKYSGFNSARSNFSPLVSAPAAARVLTLTALAFSLAACTTIFEGDKVDYKGAKKAAPLDVPPDLTKLQRDNRYAIPDGRGVATASGQAAAAAAGTGGGFVPGAVASNQQIGPISTDAVSVQRNGDQRWLVVKQTPEQLWPQLRQFWEEQGFAIETESATTGTMETAWVENRSKIPQDFIRNAIGRVFDRAYSTGERDKFRTRLERLPDGSTEIWVSHRGAEEVLTGPQNETTTWTSRPNDPGLESQFLGRMVAMLTGTKEVATAEATVANAPVAPQHAKLVGDTVEVDEGFDRAWRRVGLALDRVGFTVEDRDRVQGIYFVRYVDPDAAEQKDGFFKRLFSWGGKSEDELKEAQRYRVLVKTEQGANVSKVTVQNNEGQADTSPTAGKILNLLHTELK</sequence>
<gene>
    <name evidence="2" type="ORF">DIR46_20165</name>
</gene>
<feature type="signal peptide" evidence="1">
    <location>
        <begin position="1"/>
        <end position="35"/>
    </location>
</feature>
<keyword evidence="3" id="KW-1185">Reference proteome</keyword>
<dbReference type="Proteomes" id="UP000245820">
    <property type="component" value="Chromosome"/>
</dbReference>
<evidence type="ECO:0008006" key="4">
    <source>
        <dbReference type="Google" id="ProtNLM"/>
    </source>
</evidence>
<dbReference type="InterPro" id="IPR042268">
    <property type="entry name" value="BamC_C"/>
</dbReference>
<evidence type="ECO:0000256" key="1">
    <source>
        <dbReference type="SAM" id="SignalP"/>
    </source>
</evidence>
<dbReference type="KEGG" id="mtim:DIR46_20165"/>
<reference evidence="2 3" key="1">
    <citation type="submission" date="2018-05" db="EMBL/GenBank/DDBJ databases">
        <title>Complete genome sequence of Massilia oculi sp. nov. CCUG 43427T (=DSM 26321T), the type strain of M. oculi, and comparison with genome sequences of other Massilia strains.</title>
        <authorList>
            <person name="Zhu B."/>
        </authorList>
    </citation>
    <scope>NUCLEOTIDE SEQUENCE [LARGE SCALE GENOMIC DNA]</scope>
    <source>
        <strain evidence="2 3">CCUG 43427</strain>
    </source>
</reference>
<feature type="chain" id="PRO_5015658041" description="Outer membrane protein assembly factor BamC" evidence="1">
    <location>
        <begin position="36"/>
        <end position="401"/>
    </location>
</feature>
<dbReference type="InterPro" id="IPR010653">
    <property type="entry name" value="NlpB/DapX"/>
</dbReference>
<dbReference type="RefSeq" id="WP_109346838.1">
    <property type="nucleotide sequence ID" value="NZ_CP029343.1"/>
</dbReference>
<keyword evidence="1" id="KW-0732">Signal</keyword>